<evidence type="ECO:0000313" key="5">
    <source>
        <dbReference type="EMBL" id="CAA3016035.1"/>
    </source>
</evidence>
<organism evidence="5 6">
    <name type="scientific">Olea europaea subsp. europaea</name>
    <dbReference type="NCBI Taxonomy" id="158383"/>
    <lineage>
        <taxon>Eukaryota</taxon>
        <taxon>Viridiplantae</taxon>
        <taxon>Streptophyta</taxon>
        <taxon>Embryophyta</taxon>
        <taxon>Tracheophyta</taxon>
        <taxon>Spermatophyta</taxon>
        <taxon>Magnoliopsida</taxon>
        <taxon>eudicotyledons</taxon>
        <taxon>Gunneridae</taxon>
        <taxon>Pentapetalae</taxon>
        <taxon>asterids</taxon>
        <taxon>lamiids</taxon>
        <taxon>Lamiales</taxon>
        <taxon>Oleaceae</taxon>
        <taxon>Oleeae</taxon>
        <taxon>Olea</taxon>
    </lineage>
</organism>
<dbReference type="GO" id="GO:0004842">
    <property type="term" value="F:ubiquitin-protein transferase activity"/>
    <property type="evidence" value="ECO:0007669"/>
    <property type="project" value="TreeGrafter"/>
</dbReference>
<dbReference type="EMBL" id="CACTIH010007588">
    <property type="protein sequence ID" value="CAA3016035.1"/>
    <property type="molecule type" value="Genomic_DNA"/>
</dbReference>
<protein>
    <submittedName>
        <fullName evidence="5">Ankyrin repeat RF_0381</fullName>
    </submittedName>
</protein>
<dbReference type="InterPro" id="IPR036770">
    <property type="entry name" value="Ankyrin_rpt-contain_sf"/>
</dbReference>
<dbReference type="PROSITE" id="PS50088">
    <property type="entry name" value="ANK_REPEAT"/>
    <property type="match status" value="3"/>
</dbReference>
<feature type="repeat" description="ANK" evidence="3">
    <location>
        <begin position="113"/>
        <end position="145"/>
    </location>
</feature>
<proteinExistence type="predicted"/>
<dbReference type="Pfam" id="PF12796">
    <property type="entry name" value="Ank_2"/>
    <property type="match status" value="2"/>
</dbReference>
<dbReference type="Gramene" id="OE9A074661T1">
    <property type="protein sequence ID" value="OE9A074661C1"/>
    <property type="gene ID" value="OE9A074661"/>
</dbReference>
<dbReference type="SUPFAM" id="SSF48403">
    <property type="entry name" value="Ankyrin repeat"/>
    <property type="match status" value="1"/>
</dbReference>
<dbReference type="PRINTS" id="PR01415">
    <property type="entry name" value="ANKYRIN"/>
</dbReference>
<dbReference type="InterPro" id="IPR002110">
    <property type="entry name" value="Ankyrin_rpt"/>
</dbReference>
<dbReference type="Proteomes" id="UP000594638">
    <property type="component" value="Unassembled WGS sequence"/>
</dbReference>
<dbReference type="OrthoDB" id="539213at2759"/>
<evidence type="ECO:0000313" key="6">
    <source>
        <dbReference type="Proteomes" id="UP000594638"/>
    </source>
</evidence>
<reference evidence="5 6" key="1">
    <citation type="submission" date="2019-12" db="EMBL/GenBank/DDBJ databases">
        <authorList>
            <person name="Alioto T."/>
            <person name="Alioto T."/>
            <person name="Gomez Garrido J."/>
        </authorList>
    </citation>
    <scope>NUCLEOTIDE SEQUENCE [LARGE SCALE GENOMIC DNA]</scope>
</reference>
<evidence type="ECO:0000256" key="2">
    <source>
        <dbReference type="ARBA" id="ARBA00023043"/>
    </source>
</evidence>
<dbReference type="Gene3D" id="1.25.40.20">
    <property type="entry name" value="Ankyrin repeat-containing domain"/>
    <property type="match status" value="1"/>
</dbReference>
<keyword evidence="2 3" id="KW-0040">ANK repeat</keyword>
<evidence type="ECO:0000256" key="4">
    <source>
        <dbReference type="SAM" id="MobiDB-lite"/>
    </source>
</evidence>
<accession>A0A8S0UEH6</accession>
<gene>
    <name evidence="5" type="ORF">OLEA9_A074661</name>
</gene>
<feature type="region of interest" description="Disordered" evidence="4">
    <location>
        <begin position="177"/>
        <end position="239"/>
    </location>
</feature>
<dbReference type="GO" id="GO:0085020">
    <property type="term" value="P:protein K6-linked ubiquitination"/>
    <property type="evidence" value="ECO:0007669"/>
    <property type="project" value="TreeGrafter"/>
</dbReference>
<dbReference type="PROSITE" id="PS50297">
    <property type="entry name" value="ANK_REP_REGION"/>
    <property type="match status" value="2"/>
</dbReference>
<feature type="repeat" description="ANK" evidence="3">
    <location>
        <begin position="80"/>
        <end position="112"/>
    </location>
</feature>
<feature type="region of interest" description="Disordered" evidence="4">
    <location>
        <begin position="1"/>
        <end position="23"/>
    </location>
</feature>
<evidence type="ECO:0000256" key="1">
    <source>
        <dbReference type="ARBA" id="ARBA00022737"/>
    </source>
</evidence>
<dbReference type="PANTHER" id="PTHR24171:SF8">
    <property type="entry name" value="BRCA1-ASSOCIATED RING DOMAIN PROTEIN 1"/>
    <property type="match status" value="1"/>
</dbReference>
<dbReference type="AlphaFoldDB" id="A0A8S0UEH6"/>
<name>A0A8S0UEH6_OLEEU</name>
<sequence>MGNPKRPSVNANSTSEELHAAARSGDLKAVQTICSTNPLAVNSRDKHSRTPLHLAAWSGHAEVVNFLCKNKADIGAAAMDDMGAIHFAAQKGHLEVIKILHTAGISVKSFNRKGMTALHFAAQGSHLEIVKYLVKKGANTESKNKAGKTPFDLASSEEVCSFLAECRTVSGKPVIDGLEKDEKAEPKSPQKEKIEGSDGEAASRGDEEAEEGEDELVKRKGDIEDIKDNQPETKKSKVALNHLLAADDVQEEDDF</sequence>
<keyword evidence="1" id="KW-0677">Repeat</keyword>
<feature type="compositionally biased region" description="Basic and acidic residues" evidence="4">
    <location>
        <begin position="177"/>
        <end position="206"/>
    </location>
</feature>
<keyword evidence="6" id="KW-1185">Reference proteome</keyword>
<evidence type="ECO:0000256" key="3">
    <source>
        <dbReference type="PROSITE-ProRule" id="PRU00023"/>
    </source>
</evidence>
<feature type="repeat" description="ANK" evidence="3">
    <location>
        <begin position="47"/>
        <end position="79"/>
    </location>
</feature>
<dbReference type="PANTHER" id="PTHR24171">
    <property type="entry name" value="ANKYRIN REPEAT DOMAIN-CONTAINING PROTEIN 39-RELATED"/>
    <property type="match status" value="1"/>
</dbReference>
<dbReference type="SMART" id="SM00248">
    <property type="entry name" value="ANK"/>
    <property type="match status" value="4"/>
</dbReference>
<feature type="compositionally biased region" description="Basic and acidic residues" evidence="4">
    <location>
        <begin position="215"/>
        <end position="235"/>
    </location>
</feature>
<comment type="caution">
    <text evidence="5">The sequence shown here is derived from an EMBL/GenBank/DDBJ whole genome shotgun (WGS) entry which is preliminary data.</text>
</comment>